<dbReference type="Proteomes" id="UP000245119">
    <property type="component" value="Linkage Group LG9"/>
</dbReference>
<dbReference type="InterPro" id="IPR007698">
    <property type="entry name" value="AlaDH/PNT_NAD(H)-bd"/>
</dbReference>
<feature type="transmembrane region" description="Helical" evidence="14">
    <location>
        <begin position="1083"/>
        <end position="1104"/>
    </location>
</feature>
<keyword evidence="5" id="KW-0813">Transport</keyword>
<gene>
    <name evidence="16" type="ORF">C0Q70_14637</name>
</gene>
<keyword evidence="12" id="KW-0511">Multifunctional enzyme</keyword>
<comment type="similarity">
    <text evidence="13">In the C-terminal section; belongs to the saccharopine dehydrogenase family.</text>
</comment>
<evidence type="ECO:0000256" key="10">
    <source>
        <dbReference type="ARBA" id="ARBA00023002"/>
    </source>
</evidence>
<name>A0A2T7NSK5_POMCA</name>
<evidence type="ECO:0000256" key="7">
    <source>
        <dbReference type="ARBA" id="ARBA00022857"/>
    </source>
</evidence>
<evidence type="ECO:0000256" key="1">
    <source>
        <dbReference type="ARBA" id="ARBA00004370"/>
    </source>
</evidence>
<dbReference type="InterPro" id="IPR007886">
    <property type="entry name" value="AlaDH/PNT_N"/>
</dbReference>
<dbReference type="GO" id="GO:0005737">
    <property type="term" value="C:cytoplasm"/>
    <property type="evidence" value="ECO:0007669"/>
    <property type="project" value="TreeGrafter"/>
</dbReference>
<comment type="pathway">
    <text evidence="3">Amino-acid degradation; L-lysine degradation via saccharopine pathway; glutaryl-CoA from L-lysine: step 2/6.</text>
</comment>
<keyword evidence="8" id="KW-0249">Electron transport</keyword>
<evidence type="ECO:0000256" key="9">
    <source>
        <dbReference type="ARBA" id="ARBA00022989"/>
    </source>
</evidence>
<comment type="caution">
    <text evidence="16">The sequence shown here is derived from an EMBL/GenBank/DDBJ whole genome shotgun (WGS) entry which is preliminary data.</text>
</comment>
<comment type="similarity">
    <text evidence="4">In the N-terminal section; belongs to the AlaDH/PNT family.</text>
</comment>
<dbReference type="Pfam" id="PF16653">
    <property type="entry name" value="Sacchrp_dh_C"/>
    <property type="match status" value="1"/>
</dbReference>
<dbReference type="GO" id="GO:0004753">
    <property type="term" value="F:saccharopine dehydrogenase activity"/>
    <property type="evidence" value="ECO:0007669"/>
    <property type="project" value="TreeGrafter"/>
</dbReference>
<dbReference type="STRING" id="400727.A0A2T7NSK5"/>
<reference evidence="16 17" key="1">
    <citation type="submission" date="2018-04" db="EMBL/GenBank/DDBJ databases">
        <title>The genome of golden apple snail Pomacea canaliculata provides insight into stress tolerance and invasive adaptation.</title>
        <authorList>
            <person name="Liu C."/>
            <person name="Liu B."/>
            <person name="Ren Y."/>
            <person name="Zhang Y."/>
            <person name="Wang H."/>
            <person name="Li S."/>
            <person name="Jiang F."/>
            <person name="Yin L."/>
            <person name="Zhang G."/>
            <person name="Qian W."/>
            <person name="Fan W."/>
        </authorList>
    </citation>
    <scope>NUCLEOTIDE SEQUENCE [LARGE SCALE GENOMIC DNA]</scope>
    <source>
        <strain evidence="16">SZHN2017</strain>
        <tissue evidence="16">Muscle</tissue>
    </source>
</reference>
<sequence length="1118" mass="122645">MLLLVAQTGQWRTALATWRALSSFSASRLPQGKQPIMAIRRETINVWERRAPLAPYHVRKLVRKGVKVIVQPSDRRAYSMQEYSNVGAIIQENIGEASLVIGVKQVPIDNLMPDRTYAFFSHTIKAQEANMPLLDAILEKNIRLVDYEKMVNSEGARVVAFGKYAGVAGMINILHGMGLRLLALGHHTPFMHIGPSHNYRNSEMARQAVRDAGYEIALGRLPRSIGPLTFVFTGSGNVSQGAQEVFQELPHEYIEPEYLPKIVKLGNMTKVYACVVSRDDHYVRKDGGKFNAEEFEAHPDRYASTFSHKIAPYASCIINGIYWAPNSPRLISIPDAKVLLRPTNAPWIPSSPGCPNLPHRLLAICDISADPGGSIEFMRECTTIDSPFCLYDAEQNMDTSSFAGNGVLICSIDNMPAQIPREATDFFGSLLLPYIPEMLRSDAVQPFEQYDANPVVKNAVIASNGRLTPNFQYISEMRHKTKSAHKAAMGSADRRVLILGAGYVSKPVISYLAQDSKTYINVVSQLREELDAIDPVGPNVERTMMDVQRSYDDLDRMIPKYNIVISLLPYSLHASVAELCIKHGVNMVTASYVSPQLAKLHSSAKERGVTILNEVGVDPGIDHMLAMQCFDEVHRLGGKITSYVSWCGGLPAPEHSDSPLRYKFSWFPKGVLMNCLSSARYLQDGQGFSTAAKGLLALGFLNTDPHPSLHPSGPEISWKGFLCQGFGKSPDILTDSLLDLIHEKLGGNKEKLETIVNLGLVSDDPIDKRETPIDTLSNYLAKRLSYGPDERDMILMRHQVGVLWPDGQQEERSIDLVSYGDINGFSAMAKTVGLPTAIATKMILDGEIQRKGVVTPLTRDIYQSLNTEGQVVVPLASEPTSSSSPPGQVINCSSSQQSAGSLAVVALVQIMAAHVVAVVFCAYIIYVAGPGSSLFSWHPTLMVLAYMAAMFEAVLVFSPKSSLVPQMSHHVKVTLHWSLAVMSALLAVAGFAVIFQVKENNNKEHFTSWHGLLGVVTVGYSCMQLLGGSAVKYYHLSSRVIKMRLVDLKMTHAVSGVAAFVLVTATLMSALYSNWVAQRVQGIAWMACALAVSWVGLVVANQVVEAYAARLRPRGAGK</sequence>
<dbReference type="InterPro" id="IPR036291">
    <property type="entry name" value="NAD(P)-bd_dom_sf"/>
</dbReference>
<dbReference type="SMART" id="SM01003">
    <property type="entry name" value="AlaDh_PNT_N"/>
    <property type="match status" value="1"/>
</dbReference>
<keyword evidence="7" id="KW-0521">NADP</keyword>
<evidence type="ECO:0000256" key="2">
    <source>
        <dbReference type="ARBA" id="ARBA00004682"/>
    </source>
</evidence>
<evidence type="ECO:0000259" key="15">
    <source>
        <dbReference type="PROSITE" id="PS50939"/>
    </source>
</evidence>
<proteinExistence type="inferred from homology"/>
<dbReference type="SUPFAM" id="SSF55347">
    <property type="entry name" value="Glyceraldehyde-3-phosphate dehydrogenase-like, C-terminal domain"/>
    <property type="match status" value="1"/>
</dbReference>
<comment type="subcellular location">
    <subcellularLocation>
        <location evidence="1">Membrane</location>
    </subcellularLocation>
</comment>
<feature type="transmembrane region" description="Helical" evidence="14">
    <location>
        <begin position="1052"/>
        <end position="1071"/>
    </location>
</feature>
<evidence type="ECO:0000256" key="5">
    <source>
        <dbReference type="ARBA" id="ARBA00022448"/>
    </source>
</evidence>
<dbReference type="FunFam" id="3.40.50.720:FF:000072">
    <property type="entry name" value="Saccharopine dehydrogenase [NADP(+), L-glutamate-forming]"/>
    <property type="match status" value="1"/>
</dbReference>
<accession>A0A2T7NSK5</accession>
<evidence type="ECO:0000313" key="16">
    <source>
        <dbReference type="EMBL" id="PVD24167.1"/>
    </source>
</evidence>
<protein>
    <recommendedName>
        <fullName evidence="15">Cytochrome b561 domain-containing protein</fullName>
    </recommendedName>
</protein>
<dbReference type="Pfam" id="PF03188">
    <property type="entry name" value="Cytochrom_B561"/>
    <property type="match status" value="1"/>
</dbReference>
<evidence type="ECO:0000256" key="6">
    <source>
        <dbReference type="ARBA" id="ARBA00022692"/>
    </source>
</evidence>
<dbReference type="InterPro" id="IPR005097">
    <property type="entry name" value="Sacchrp_dh_NADP-bd"/>
</dbReference>
<keyword evidence="10" id="KW-0560">Oxidoreductase</keyword>
<dbReference type="InterPro" id="IPR051168">
    <property type="entry name" value="AASS"/>
</dbReference>
<evidence type="ECO:0000256" key="13">
    <source>
        <dbReference type="ARBA" id="ARBA00025744"/>
    </source>
</evidence>
<dbReference type="InterPro" id="IPR032095">
    <property type="entry name" value="Sacchrp_dh-like_C"/>
</dbReference>
<dbReference type="Gene3D" id="1.20.120.1770">
    <property type="match status" value="1"/>
</dbReference>
<dbReference type="EMBL" id="PZQS01000009">
    <property type="protein sequence ID" value="PVD24167.1"/>
    <property type="molecule type" value="Genomic_DNA"/>
</dbReference>
<dbReference type="CDD" id="cd08761">
    <property type="entry name" value="Cyt_b561_CYB561D2_like"/>
    <property type="match status" value="1"/>
</dbReference>
<dbReference type="SMART" id="SM00665">
    <property type="entry name" value="B561"/>
    <property type="match status" value="1"/>
</dbReference>
<dbReference type="Pfam" id="PF01262">
    <property type="entry name" value="AlaDh_PNT_C"/>
    <property type="match status" value="1"/>
</dbReference>
<dbReference type="Pfam" id="PF05222">
    <property type="entry name" value="AlaDh_PNT_N"/>
    <property type="match status" value="1"/>
</dbReference>
<dbReference type="GO" id="GO:0019878">
    <property type="term" value="P:lysine biosynthetic process via aminoadipic acid"/>
    <property type="evidence" value="ECO:0007669"/>
    <property type="project" value="TreeGrafter"/>
</dbReference>
<evidence type="ECO:0000256" key="3">
    <source>
        <dbReference type="ARBA" id="ARBA00004720"/>
    </source>
</evidence>
<feature type="transmembrane region" description="Helical" evidence="14">
    <location>
        <begin position="977"/>
        <end position="997"/>
    </location>
</feature>
<dbReference type="GO" id="GO:0016020">
    <property type="term" value="C:membrane"/>
    <property type="evidence" value="ECO:0007669"/>
    <property type="project" value="UniProtKB-SubCell"/>
</dbReference>
<evidence type="ECO:0000256" key="4">
    <source>
        <dbReference type="ARBA" id="ARBA00005624"/>
    </source>
</evidence>
<keyword evidence="17" id="KW-1185">Reference proteome</keyword>
<dbReference type="OrthoDB" id="432881at2759"/>
<evidence type="ECO:0000256" key="12">
    <source>
        <dbReference type="ARBA" id="ARBA00023268"/>
    </source>
</evidence>
<evidence type="ECO:0000313" key="17">
    <source>
        <dbReference type="Proteomes" id="UP000245119"/>
    </source>
</evidence>
<dbReference type="PANTHER" id="PTHR11133:SF22">
    <property type="entry name" value="ALPHA-AMINOADIPIC SEMIALDEHYDE SYNTHASE, MITOCHONDRIAL"/>
    <property type="match status" value="1"/>
</dbReference>
<dbReference type="SUPFAM" id="SSF51735">
    <property type="entry name" value="NAD(P)-binding Rossmann-fold domains"/>
    <property type="match status" value="1"/>
</dbReference>
<dbReference type="AlphaFoldDB" id="A0A2T7NSK5"/>
<feature type="transmembrane region" description="Helical" evidence="14">
    <location>
        <begin position="937"/>
        <end position="957"/>
    </location>
</feature>
<feature type="transmembrane region" description="Helical" evidence="14">
    <location>
        <begin position="1009"/>
        <end position="1031"/>
    </location>
</feature>
<dbReference type="Gene3D" id="1.10.1870.10">
    <property type="entry name" value="Domain 3, Saccharopine reductase"/>
    <property type="match status" value="1"/>
</dbReference>
<comment type="pathway">
    <text evidence="2">Amino-acid degradation; L-lysine degradation via saccharopine pathway; glutaryl-CoA from L-lysine: step 1/6.</text>
</comment>
<dbReference type="InterPro" id="IPR006593">
    <property type="entry name" value="Cyt_b561/ferric_Rdtase_TM"/>
</dbReference>
<dbReference type="SMART" id="SM01002">
    <property type="entry name" value="AlaDh_PNT_C"/>
    <property type="match status" value="1"/>
</dbReference>
<dbReference type="Gene3D" id="3.40.50.720">
    <property type="entry name" value="NAD(P)-binding Rossmann-like Domain"/>
    <property type="match status" value="3"/>
</dbReference>
<keyword evidence="6 14" id="KW-0812">Transmembrane</keyword>
<dbReference type="GO" id="GO:0033512">
    <property type="term" value="P:L-lysine catabolic process to acetyl-CoA via saccharopine"/>
    <property type="evidence" value="ECO:0007669"/>
    <property type="project" value="UniProtKB-UniPathway"/>
</dbReference>
<dbReference type="UniPathway" id="UPA00868">
    <property type="reaction ID" value="UER00835"/>
</dbReference>
<feature type="transmembrane region" description="Helical" evidence="14">
    <location>
        <begin position="902"/>
        <end position="925"/>
    </location>
</feature>
<keyword evidence="11 14" id="KW-0472">Membrane</keyword>
<dbReference type="CDD" id="cd12189">
    <property type="entry name" value="LKR_SDH_like"/>
    <property type="match status" value="1"/>
</dbReference>
<evidence type="ECO:0000256" key="8">
    <source>
        <dbReference type="ARBA" id="ARBA00022982"/>
    </source>
</evidence>
<evidence type="ECO:0000256" key="11">
    <source>
        <dbReference type="ARBA" id="ARBA00023136"/>
    </source>
</evidence>
<dbReference type="FunFam" id="3.40.50.720:FF:000087">
    <property type="entry name" value="alpha-aminoadipic semialdehyde synthase, mitochondrial"/>
    <property type="match status" value="1"/>
</dbReference>
<dbReference type="SUPFAM" id="SSF52283">
    <property type="entry name" value="Formate/glycerate dehydrogenase catalytic domain-like"/>
    <property type="match status" value="1"/>
</dbReference>
<evidence type="ECO:0000256" key="14">
    <source>
        <dbReference type="SAM" id="Phobius"/>
    </source>
</evidence>
<keyword evidence="9 14" id="KW-1133">Transmembrane helix</keyword>
<dbReference type="PROSITE" id="PS50939">
    <property type="entry name" value="CYTOCHROME_B561"/>
    <property type="match status" value="1"/>
</dbReference>
<organism evidence="16 17">
    <name type="scientific">Pomacea canaliculata</name>
    <name type="common">Golden apple snail</name>
    <dbReference type="NCBI Taxonomy" id="400727"/>
    <lineage>
        <taxon>Eukaryota</taxon>
        <taxon>Metazoa</taxon>
        <taxon>Spiralia</taxon>
        <taxon>Lophotrochozoa</taxon>
        <taxon>Mollusca</taxon>
        <taxon>Gastropoda</taxon>
        <taxon>Caenogastropoda</taxon>
        <taxon>Architaenioglossa</taxon>
        <taxon>Ampullarioidea</taxon>
        <taxon>Ampullariidae</taxon>
        <taxon>Pomacea</taxon>
    </lineage>
</organism>
<dbReference type="PANTHER" id="PTHR11133">
    <property type="entry name" value="SACCHAROPINE DEHYDROGENASE"/>
    <property type="match status" value="1"/>
</dbReference>
<dbReference type="Pfam" id="PF03435">
    <property type="entry name" value="Sacchrp_dh_NADP"/>
    <property type="match status" value="1"/>
</dbReference>
<feature type="domain" description="Cytochrome b561" evidence="15">
    <location>
        <begin position="907"/>
        <end position="1108"/>
    </location>
</feature>